<sequence>MNALYNIAVRLYDLGIRAAAARNAKAALLRDGRRLTFPTLASALEPGRRYVWIHAASLGEFEQGRPLIERIRHESPHTGIVLTFFSPSGYEVRKNYRGADIVCYLPADTPRQARRFVETVRPMAAIFVKYEFWGNLLDELQRHDTPVYLISAIFRPRHIFFRPWGGTFRRMLRCFTHIFVQDETSQRLLSGIGCREVTVAGDTRFDRVTDILNTTVEMPEVERFVAPSAFTLIAGSSWPADEEHYIGWFNSAPASTRLIIAPHEFDAARISALRRMPEGGAITLSELEAGQTPGEARCLIIDCFGKLASLYRYADTALIGGGFGAGIHNINEAAVYGLPVVFGPRHEKFKEATDLIQCGGGFCYTDRTTLDSILDRLSTDTDCRAKAGQAAGDYVRSQLGATDRIWNAAIAPLLSSDTDSDPKKRHS</sequence>
<dbReference type="RefSeq" id="WP_107034987.1">
    <property type="nucleotide sequence ID" value="NZ_CAOMFE010000019.1"/>
</dbReference>
<dbReference type="Gene3D" id="3.40.50.11720">
    <property type="entry name" value="3-Deoxy-D-manno-octulosonic-acid transferase, N-terminal domain"/>
    <property type="match status" value="1"/>
</dbReference>
<comment type="similarity">
    <text evidence="8">Belongs to the glycosyltransferase group 1 family.</text>
</comment>
<accession>A0A2V1IZ23</accession>
<feature type="active site" description="Proton acceptor" evidence="7">
    <location>
        <position position="60"/>
    </location>
</feature>
<evidence type="ECO:0000259" key="9">
    <source>
        <dbReference type="Pfam" id="PF04413"/>
    </source>
</evidence>
<evidence type="ECO:0000256" key="6">
    <source>
        <dbReference type="ARBA" id="ARBA00049183"/>
    </source>
</evidence>
<keyword evidence="8" id="KW-0472">Membrane</keyword>
<dbReference type="SUPFAM" id="SSF53756">
    <property type="entry name" value="UDP-Glycosyltransferase/glycogen phosphorylase"/>
    <property type="match status" value="1"/>
</dbReference>
<keyword evidence="8" id="KW-0448">Lipopolysaccharide biosynthesis</keyword>
<evidence type="ECO:0000256" key="8">
    <source>
        <dbReference type="RuleBase" id="RU365103"/>
    </source>
</evidence>
<dbReference type="Pfam" id="PF04413">
    <property type="entry name" value="Glycos_transf_N"/>
    <property type="match status" value="1"/>
</dbReference>
<evidence type="ECO:0000313" key="10">
    <source>
        <dbReference type="EMBL" id="PWB09365.1"/>
    </source>
</evidence>
<dbReference type="UniPathway" id="UPA00958"/>
<evidence type="ECO:0000256" key="7">
    <source>
        <dbReference type="PIRSR" id="PIRSR639901-1"/>
    </source>
</evidence>
<evidence type="ECO:0000313" key="11">
    <source>
        <dbReference type="Proteomes" id="UP000244925"/>
    </source>
</evidence>
<gene>
    <name evidence="10" type="ORF">C5O25_01620</name>
</gene>
<dbReference type="Gene3D" id="3.40.50.2000">
    <property type="entry name" value="Glycogen Phosphorylase B"/>
    <property type="match status" value="1"/>
</dbReference>
<keyword evidence="11" id="KW-1185">Reference proteome</keyword>
<organism evidence="10 11">
    <name type="scientific">Paramuribaculum intestinale</name>
    <dbReference type="NCBI Taxonomy" id="2094151"/>
    <lineage>
        <taxon>Bacteria</taxon>
        <taxon>Pseudomonadati</taxon>
        <taxon>Bacteroidota</taxon>
        <taxon>Bacteroidia</taxon>
        <taxon>Bacteroidales</taxon>
        <taxon>Muribaculaceae</taxon>
        <taxon>Paramuribaculum</taxon>
    </lineage>
</organism>
<reference evidence="11" key="1">
    <citation type="submission" date="2018-02" db="EMBL/GenBank/DDBJ databases">
        <authorList>
            <person name="Clavel T."/>
            <person name="Strowig T."/>
        </authorList>
    </citation>
    <scope>NUCLEOTIDE SEQUENCE [LARGE SCALE GENOMIC DNA]</scope>
    <source>
        <strain evidence="11">DSM 100764</strain>
    </source>
</reference>
<keyword evidence="4 8" id="KW-0808">Transferase</keyword>
<dbReference type="GO" id="GO:0009245">
    <property type="term" value="P:lipid A biosynthetic process"/>
    <property type="evidence" value="ECO:0007669"/>
    <property type="project" value="TreeGrafter"/>
</dbReference>
<evidence type="ECO:0000256" key="1">
    <source>
        <dbReference type="ARBA" id="ARBA00004713"/>
    </source>
</evidence>
<feature type="domain" description="3-deoxy-D-manno-octulosonic-acid transferase N-terminal" evidence="9">
    <location>
        <begin position="40"/>
        <end position="206"/>
    </location>
</feature>
<comment type="catalytic activity">
    <reaction evidence="6 8">
        <text>lipid IVA (E. coli) + CMP-3-deoxy-beta-D-manno-octulosonate = alpha-Kdo-(2-&gt;6)-lipid IVA (E. coli) + CMP + H(+)</text>
        <dbReference type="Rhea" id="RHEA:28066"/>
        <dbReference type="ChEBI" id="CHEBI:15378"/>
        <dbReference type="ChEBI" id="CHEBI:58603"/>
        <dbReference type="ChEBI" id="CHEBI:60364"/>
        <dbReference type="ChEBI" id="CHEBI:60377"/>
        <dbReference type="ChEBI" id="CHEBI:85987"/>
        <dbReference type="EC" id="2.4.99.12"/>
    </reaction>
</comment>
<comment type="subcellular location">
    <subcellularLocation>
        <location evidence="8">Cell membrane</location>
    </subcellularLocation>
</comment>
<dbReference type="InterPro" id="IPR007507">
    <property type="entry name" value="Glycos_transf_N"/>
</dbReference>
<dbReference type="PANTHER" id="PTHR42755">
    <property type="entry name" value="3-DEOXY-MANNO-OCTULOSONATE CYTIDYLYLTRANSFERASE"/>
    <property type="match status" value="1"/>
</dbReference>
<comment type="caution">
    <text evidence="10">The sequence shown here is derived from an EMBL/GenBank/DDBJ whole genome shotgun (WGS) entry which is preliminary data.</text>
</comment>
<dbReference type="InterPro" id="IPR038107">
    <property type="entry name" value="Glycos_transf_N_sf"/>
</dbReference>
<evidence type="ECO:0000256" key="4">
    <source>
        <dbReference type="ARBA" id="ARBA00022679"/>
    </source>
</evidence>
<dbReference type="GO" id="GO:0009244">
    <property type="term" value="P:lipopolysaccharide core region biosynthetic process"/>
    <property type="evidence" value="ECO:0007669"/>
    <property type="project" value="UniProtKB-UniRule"/>
</dbReference>
<keyword evidence="8" id="KW-1003">Cell membrane</keyword>
<evidence type="ECO:0000256" key="3">
    <source>
        <dbReference type="ARBA" id="ARBA00019077"/>
    </source>
</evidence>
<protein>
    <recommendedName>
        <fullName evidence="3 8">3-deoxy-D-manno-octulosonic acid transferase</fullName>
        <shortName evidence="8">Kdo transferase</shortName>
        <ecNumber evidence="2 8">2.4.99.12</ecNumber>
    </recommendedName>
    <alternativeName>
        <fullName evidence="5 8">Lipid IV(A) 3-deoxy-D-manno-octulosonic acid transferase</fullName>
    </alternativeName>
</protein>
<comment type="function">
    <text evidence="8">Involved in lipopolysaccharide (LPS) biosynthesis. Catalyzes the transfer of 3-deoxy-D-manno-octulosonate (Kdo) residue(s) from CMP-Kdo to lipid IV(A), the tetraacyldisaccharide-1,4'-bisphosphate precursor of lipid A.</text>
</comment>
<dbReference type="PANTHER" id="PTHR42755:SF1">
    <property type="entry name" value="3-DEOXY-D-MANNO-OCTULOSONIC ACID TRANSFERASE, MITOCHONDRIAL-RELATED"/>
    <property type="match status" value="1"/>
</dbReference>
<proteinExistence type="inferred from homology"/>
<name>A0A2V1IZ23_9BACT</name>
<dbReference type="GO" id="GO:0005886">
    <property type="term" value="C:plasma membrane"/>
    <property type="evidence" value="ECO:0007669"/>
    <property type="project" value="UniProtKB-SubCell"/>
</dbReference>
<dbReference type="InterPro" id="IPR039901">
    <property type="entry name" value="Kdotransferase"/>
</dbReference>
<dbReference type="EC" id="2.4.99.12" evidence="2 8"/>
<dbReference type="EMBL" id="PUBV01000002">
    <property type="protein sequence ID" value="PWB09365.1"/>
    <property type="molecule type" value="Genomic_DNA"/>
</dbReference>
<dbReference type="Proteomes" id="UP000244925">
    <property type="component" value="Unassembled WGS sequence"/>
</dbReference>
<dbReference type="GeneID" id="93425333"/>
<evidence type="ECO:0000256" key="5">
    <source>
        <dbReference type="ARBA" id="ARBA00031445"/>
    </source>
</evidence>
<evidence type="ECO:0000256" key="2">
    <source>
        <dbReference type="ARBA" id="ARBA00012621"/>
    </source>
</evidence>
<dbReference type="GO" id="GO:0043842">
    <property type="term" value="F:Kdo transferase activity"/>
    <property type="evidence" value="ECO:0007669"/>
    <property type="project" value="UniProtKB-EC"/>
</dbReference>
<dbReference type="AlphaFoldDB" id="A0A2V1IZ23"/>
<comment type="pathway">
    <text evidence="1 8">Bacterial outer membrane biogenesis; LPS core biosynthesis.</text>
</comment>